<dbReference type="Gene3D" id="2.120.10.80">
    <property type="entry name" value="Kelch-type beta propeller"/>
    <property type="match status" value="1"/>
</dbReference>
<keyword evidence="1" id="KW-0880">Kelch repeat</keyword>
<sequence length="119" mass="13476">MRNQNNEEYFTSLVHIFNPKSGQWEIPSITGKEPARRRFIQAVADNFGNIYVFGGLADKYVGNELNQYFNDMIIFNNNGLTWSDNLIGNAPSNRAIYTATILPNDGFVRNPEDQNPEGS</sequence>
<dbReference type="InterPro" id="IPR011043">
    <property type="entry name" value="Gal_Oxase/kelch_b-propeller"/>
</dbReference>
<dbReference type="InterPro" id="IPR015915">
    <property type="entry name" value="Kelch-typ_b-propeller"/>
</dbReference>
<evidence type="ECO:0000313" key="3">
    <source>
        <dbReference type="EMBL" id="CAI2174420.1"/>
    </source>
</evidence>
<dbReference type="EMBL" id="CAMKVN010001209">
    <property type="protein sequence ID" value="CAI2174420.1"/>
    <property type="molecule type" value="Genomic_DNA"/>
</dbReference>
<dbReference type="Proteomes" id="UP001153678">
    <property type="component" value="Unassembled WGS sequence"/>
</dbReference>
<dbReference type="PANTHER" id="PTHR46093:SF18">
    <property type="entry name" value="FIBRONECTIN TYPE-III DOMAIN-CONTAINING PROTEIN"/>
    <property type="match status" value="1"/>
</dbReference>
<keyword evidence="4" id="KW-1185">Reference proteome</keyword>
<dbReference type="SUPFAM" id="SSF50965">
    <property type="entry name" value="Galactose oxidase, central domain"/>
    <property type="match status" value="1"/>
</dbReference>
<evidence type="ECO:0000313" key="4">
    <source>
        <dbReference type="Proteomes" id="UP001153678"/>
    </source>
</evidence>
<proteinExistence type="predicted"/>
<evidence type="ECO:0000256" key="2">
    <source>
        <dbReference type="ARBA" id="ARBA00022737"/>
    </source>
</evidence>
<gene>
    <name evidence="3" type="ORF">FWILDA_LOCUS6585</name>
</gene>
<name>A0A9W4SM83_9GLOM</name>
<comment type="caution">
    <text evidence="3">The sequence shown here is derived from an EMBL/GenBank/DDBJ whole genome shotgun (WGS) entry which is preliminary data.</text>
</comment>
<reference evidence="3" key="1">
    <citation type="submission" date="2022-08" db="EMBL/GenBank/DDBJ databases">
        <authorList>
            <person name="Kallberg Y."/>
            <person name="Tangrot J."/>
            <person name="Rosling A."/>
        </authorList>
    </citation>
    <scope>NUCLEOTIDE SEQUENCE</scope>
    <source>
        <strain evidence="3">Wild A</strain>
    </source>
</reference>
<evidence type="ECO:0000256" key="1">
    <source>
        <dbReference type="ARBA" id="ARBA00022441"/>
    </source>
</evidence>
<accession>A0A9W4SM83</accession>
<dbReference type="Pfam" id="PF24681">
    <property type="entry name" value="Kelch_KLHDC2_KLHL20_DRC7"/>
    <property type="match status" value="1"/>
</dbReference>
<organism evidence="3 4">
    <name type="scientific">Funneliformis geosporum</name>
    <dbReference type="NCBI Taxonomy" id="1117311"/>
    <lineage>
        <taxon>Eukaryota</taxon>
        <taxon>Fungi</taxon>
        <taxon>Fungi incertae sedis</taxon>
        <taxon>Mucoromycota</taxon>
        <taxon>Glomeromycotina</taxon>
        <taxon>Glomeromycetes</taxon>
        <taxon>Glomerales</taxon>
        <taxon>Glomeraceae</taxon>
        <taxon>Funneliformis</taxon>
    </lineage>
</organism>
<protein>
    <submittedName>
        <fullName evidence="3">12458_t:CDS:1</fullName>
    </submittedName>
</protein>
<dbReference type="PANTHER" id="PTHR46093">
    <property type="entry name" value="ACYL-COA-BINDING DOMAIN-CONTAINING PROTEIN 5"/>
    <property type="match status" value="1"/>
</dbReference>
<dbReference type="AlphaFoldDB" id="A0A9W4SM83"/>
<keyword evidence="2" id="KW-0677">Repeat</keyword>